<proteinExistence type="inferred from homology"/>
<dbReference type="InterPro" id="IPR039426">
    <property type="entry name" value="TonB-dep_rcpt-like"/>
</dbReference>
<dbReference type="AlphaFoldDB" id="A0A7W4J7T3"/>
<dbReference type="PANTHER" id="PTHR32552">
    <property type="entry name" value="FERRICHROME IRON RECEPTOR-RELATED"/>
    <property type="match status" value="1"/>
</dbReference>
<evidence type="ECO:0000256" key="6">
    <source>
        <dbReference type="ARBA" id="ARBA00023004"/>
    </source>
</evidence>
<evidence type="ECO:0000313" key="16">
    <source>
        <dbReference type="Proteomes" id="UP000561066"/>
    </source>
</evidence>
<reference evidence="15 16" key="1">
    <citation type="submission" date="2020-04" db="EMBL/GenBank/DDBJ databases">
        <title>Description of novel Gluconacetobacter.</title>
        <authorList>
            <person name="Sombolestani A."/>
        </authorList>
    </citation>
    <scope>NUCLEOTIDE SEQUENCE [LARGE SCALE GENOMIC DNA]</scope>
    <source>
        <strain evidence="15 16">LMG 21312</strain>
    </source>
</reference>
<evidence type="ECO:0000256" key="1">
    <source>
        <dbReference type="ARBA" id="ARBA00004571"/>
    </source>
</evidence>
<dbReference type="PROSITE" id="PS52016">
    <property type="entry name" value="TONB_DEPENDENT_REC_3"/>
    <property type="match status" value="1"/>
</dbReference>
<dbReference type="InterPro" id="IPR012910">
    <property type="entry name" value="Plug_dom"/>
</dbReference>
<dbReference type="InterPro" id="IPR000531">
    <property type="entry name" value="Beta-barrel_TonB"/>
</dbReference>
<keyword evidence="8 12" id="KW-0798">TonB box</keyword>
<evidence type="ECO:0000256" key="7">
    <source>
        <dbReference type="ARBA" id="ARBA00023065"/>
    </source>
</evidence>
<dbReference type="SUPFAM" id="SSF56935">
    <property type="entry name" value="Porins"/>
    <property type="match status" value="1"/>
</dbReference>
<dbReference type="GO" id="GO:0006826">
    <property type="term" value="P:iron ion transport"/>
    <property type="evidence" value="ECO:0007669"/>
    <property type="project" value="UniProtKB-KW"/>
</dbReference>
<evidence type="ECO:0000256" key="4">
    <source>
        <dbReference type="ARBA" id="ARBA00022496"/>
    </source>
</evidence>
<comment type="similarity">
    <text evidence="11 12">Belongs to the TonB-dependent receptor family.</text>
</comment>
<keyword evidence="16" id="KW-1185">Reference proteome</keyword>
<evidence type="ECO:0000256" key="11">
    <source>
        <dbReference type="PROSITE-ProRule" id="PRU01360"/>
    </source>
</evidence>
<keyword evidence="9 11" id="KW-0472">Membrane</keyword>
<dbReference type="EMBL" id="JABEQH010000012">
    <property type="protein sequence ID" value="MBB2176283.1"/>
    <property type="molecule type" value="Genomic_DNA"/>
</dbReference>
<keyword evidence="6" id="KW-0408">Iron</keyword>
<organism evidence="15 16">
    <name type="scientific">Gluconacetobacter johannae</name>
    <dbReference type="NCBI Taxonomy" id="112140"/>
    <lineage>
        <taxon>Bacteria</taxon>
        <taxon>Pseudomonadati</taxon>
        <taxon>Pseudomonadota</taxon>
        <taxon>Alphaproteobacteria</taxon>
        <taxon>Acetobacterales</taxon>
        <taxon>Acetobacteraceae</taxon>
        <taxon>Gluconacetobacter</taxon>
    </lineage>
</organism>
<name>A0A7W4J7T3_9PROT</name>
<evidence type="ECO:0000259" key="13">
    <source>
        <dbReference type="Pfam" id="PF00593"/>
    </source>
</evidence>
<evidence type="ECO:0000256" key="9">
    <source>
        <dbReference type="ARBA" id="ARBA00023136"/>
    </source>
</evidence>
<dbReference type="PANTHER" id="PTHR32552:SF81">
    <property type="entry name" value="TONB-DEPENDENT OUTER MEMBRANE RECEPTOR"/>
    <property type="match status" value="1"/>
</dbReference>
<evidence type="ECO:0000256" key="2">
    <source>
        <dbReference type="ARBA" id="ARBA00022448"/>
    </source>
</evidence>
<dbReference type="Proteomes" id="UP000561066">
    <property type="component" value="Unassembled WGS sequence"/>
</dbReference>
<evidence type="ECO:0000256" key="8">
    <source>
        <dbReference type="ARBA" id="ARBA00023077"/>
    </source>
</evidence>
<evidence type="ECO:0000256" key="5">
    <source>
        <dbReference type="ARBA" id="ARBA00022692"/>
    </source>
</evidence>
<dbReference type="Gene3D" id="2.40.170.20">
    <property type="entry name" value="TonB-dependent receptor, beta-barrel domain"/>
    <property type="match status" value="1"/>
</dbReference>
<evidence type="ECO:0000259" key="14">
    <source>
        <dbReference type="Pfam" id="PF07715"/>
    </source>
</evidence>
<evidence type="ECO:0000313" key="15">
    <source>
        <dbReference type="EMBL" id="MBB2176283.1"/>
    </source>
</evidence>
<protein>
    <submittedName>
        <fullName evidence="15">TonB-dependent receptor</fullName>
    </submittedName>
</protein>
<evidence type="ECO:0000256" key="10">
    <source>
        <dbReference type="ARBA" id="ARBA00023237"/>
    </source>
</evidence>
<comment type="caution">
    <text evidence="15">The sequence shown here is derived from an EMBL/GenBank/DDBJ whole genome shotgun (WGS) entry which is preliminary data.</text>
</comment>
<keyword evidence="10 11" id="KW-0998">Cell outer membrane</keyword>
<keyword evidence="3 11" id="KW-1134">Transmembrane beta strand</keyword>
<feature type="domain" description="TonB-dependent receptor plug" evidence="14">
    <location>
        <begin position="86"/>
        <end position="194"/>
    </location>
</feature>
<keyword evidence="15" id="KW-0675">Receptor</keyword>
<sequence>MWSAGMKRLYLGSIFIAGVLGVAEHGAYAQTNADRATPGHVAAGKRPAPVAQVTRRPAAAQAELVEVTRTQQDRAAQSIDRETRDLQKVPQAATRLDSKLLAAEHITSLPQAARLLPTVQLNISNPHGLTINIRGLGAAGTAPTDGLEGGVGVYVDGVYRPRPATALVDTADLDGITVMRGPTGTESGISTTAGSISLTTAAPTFTREVYGEAGVGNFDYARWRIGLNTPLIKDKLALRVSGTGLSNSGWVQNIHGNGDINGQTNRTVRAQLLFRPTDDLSVRLIGDYNHWRENCCIGGLYHVITHRTDGSVVANNLYARSALVGYTPLAPSNAPYRLDSDTLSDANQEDMGLSAEVNWRHRGVNLTSITAYRVLNWWPHNDTDAMGTNAGALNNNKQNERQFTQEIRASGSWGRRADYTLGGFYMWQEVGVPSTTVLGTTAADWYGYGPAYANALTGYRVSSYAQPTTNAYALFANSTWHATSRLDVVTGIRYTYETKTGSFSQWQTPPSGYDSALLPPGAAQTAWNGFGKTRSYGAHQDNGFVTGQFVLNYHVNDHLLVYGRYARGAKSGGLNLVSLPAGASPNVGKETDDAFEVGAKSNFLNDRLLVSGALYQTNDHNYQVTQLAPYNGTLVSYLGNAKEVRVRGAELDVHYHPVANLATSLSVAYNDAEYASFDNAGAPPEVNAHGQAYSLTGTRVPFDPRWAIAASVQYHHALGLIGLPKFEGVVGGSYTYRTDINTTANNSAYGWVQGYGILNLNVGFRPTNTRWELDGFINNATDVRRTSLIFQNGASAGTMLAYVTQPLNFGFILKAHY</sequence>
<keyword evidence="4" id="KW-0410">Iron transport</keyword>
<evidence type="ECO:0000256" key="12">
    <source>
        <dbReference type="RuleBase" id="RU003357"/>
    </source>
</evidence>
<dbReference type="Pfam" id="PF00593">
    <property type="entry name" value="TonB_dep_Rec_b-barrel"/>
    <property type="match status" value="1"/>
</dbReference>
<keyword evidence="2 11" id="KW-0813">Transport</keyword>
<accession>A0A7W4J7T3</accession>
<keyword evidence="5 11" id="KW-0812">Transmembrane</keyword>
<gene>
    <name evidence="15" type="ORF">HLH21_10120</name>
</gene>
<dbReference type="Pfam" id="PF07715">
    <property type="entry name" value="Plug"/>
    <property type="match status" value="1"/>
</dbReference>
<feature type="domain" description="TonB-dependent receptor-like beta-barrel" evidence="13">
    <location>
        <begin position="316"/>
        <end position="779"/>
    </location>
</feature>
<dbReference type="InterPro" id="IPR036942">
    <property type="entry name" value="Beta-barrel_TonB_sf"/>
</dbReference>
<dbReference type="GO" id="GO:0009279">
    <property type="term" value="C:cell outer membrane"/>
    <property type="evidence" value="ECO:0007669"/>
    <property type="project" value="UniProtKB-SubCell"/>
</dbReference>
<evidence type="ECO:0000256" key="3">
    <source>
        <dbReference type="ARBA" id="ARBA00022452"/>
    </source>
</evidence>
<comment type="subcellular location">
    <subcellularLocation>
        <location evidence="1 11">Cell outer membrane</location>
        <topology evidence="1 11">Multi-pass membrane protein</topology>
    </subcellularLocation>
</comment>
<keyword evidence="7" id="KW-0406">Ion transport</keyword>